<dbReference type="AlphaFoldDB" id="A0A7S2S9P7"/>
<evidence type="ECO:0008006" key="5">
    <source>
        <dbReference type="Google" id="ProtNLM"/>
    </source>
</evidence>
<evidence type="ECO:0000256" key="1">
    <source>
        <dbReference type="SAM" id="MobiDB-lite"/>
    </source>
</evidence>
<dbReference type="Gene3D" id="3.40.50.1820">
    <property type="entry name" value="alpha/beta hydrolase"/>
    <property type="match status" value="2"/>
</dbReference>
<proteinExistence type="predicted"/>
<evidence type="ECO:0000313" key="3">
    <source>
        <dbReference type="EMBL" id="CAD9693719.1"/>
    </source>
</evidence>
<gene>
    <name evidence="2" type="ORF">QSP1433_LOCUS11820</name>
    <name evidence="3" type="ORF">QSP1433_LOCUS11824</name>
    <name evidence="4" type="ORF">QSP1433_LOCUS11826</name>
</gene>
<evidence type="ECO:0000313" key="4">
    <source>
        <dbReference type="EMBL" id="CAD9693725.1"/>
    </source>
</evidence>
<evidence type="ECO:0000313" key="2">
    <source>
        <dbReference type="EMBL" id="CAD9693709.1"/>
    </source>
</evidence>
<organism evidence="4">
    <name type="scientific">Mucochytrium quahogii</name>
    <dbReference type="NCBI Taxonomy" id="96639"/>
    <lineage>
        <taxon>Eukaryota</taxon>
        <taxon>Sar</taxon>
        <taxon>Stramenopiles</taxon>
        <taxon>Bigyra</taxon>
        <taxon>Labyrinthulomycetes</taxon>
        <taxon>Thraustochytrida</taxon>
        <taxon>Thraustochytriidae</taxon>
        <taxon>Mucochytrium</taxon>
    </lineage>
</organism>
<dbReference type="SUPFAM" id="SSF53474">
    <property type="entry name" value="alpha/beta-Hydrolases"/>
    <property type="match status" value="1"/>
</dbReference>
<name>A0A7S2S9P7_9STRA</name>
<dbReference type="EMBL" id="HBHK01018749">
    <property type="protein sequence ID" value="CAD9693725.1"/>
    <property type="molecule type" value="Transcribed_RNA"/>
</dbReference>
<reference evidence="4" key="1">
    <citation type="submission" date="2021-01" db="EMBL/GenBank/DDBJ databases">
        <authorList>
            <person name="Corre E."/>
            <person name="Pelletier E."/>
            <person name="Niang G."/>
            <person name="Scheremetjew M."/>
            <person name="Finn R."/>
            <person name="Kale V."/>
            <person name="Holt S."/>
            <person name="Cochrane G."/>
            <person name="Meng A."/>
            <person name="Brown T."/>
            <person name="Cohen L."/>
        </authorList>
    </citation>
    <scope>NUCLEOTIDE SEQUENCE</scope>
    <source>
        <strain evidence="4">NY070348D</strain>
    </source>
</reference>
<dbReference type="EMBL" id="HBHK01018747">
    <property type="protein sequence ID" value="CAD9693719.1"/>
    <property type="molecule type" value="Transcribed_RNA"/>
</dbReference>
<accession>A0A7S2S9P7</accession>
<protein>
    <recommendedName>
        <fullName evidence="5">Alpha/beta hydrolase</fullName>
    </recommendedName>
</protein>
<dbReference type="EMBL" id="HBHK01018741">
    <property type="protein sequence ID" value="CAD9693709.1"/>
    <property type="molecule type" value="Transcribed_RNA"/>
</dbReference>
<dbReference type="InterPro" id="IPR029058">
    <property type="entry name" value="AB_hydrolase_fold"/>
</dbReference>
<sequence length="443" mass="49893">MNRVNRLSSHICGVSHNDCIGEMENREVDEQVENDASNVNRDESSPRRASKHPVLKHRFVRHTLKIVFADSTAGDERYGGNGNVAILEGELILPSTTSSTVLIFMHPSGIQNLLPMPVAMARAGLHVITCASRYPNNDSCLVMEKVVIDLGAVVRHAREKLRYKNVVLAGWSGGGSLSSFYQAQAEHPTVTLTPAGDRVSLLDANLIPADALLILAAHISRAKIFTEWLDPAVLDEKDPSKRERQLDLYDPLNPNQPPYTLEYIERYRKAQINRNRRITKWVKERLKEIEANQGCRDWRQSKRDECFNVYCTQADIRRLDTRIDPNGRSPTPLNELAAENHSPVGLARFTTLRSWLSQWSYDESNADGPKSLASVSVPVLVLANESDHLVPTCHPLEMYNAVPHTDKKFLFIKDATHYYFGQTDLMAGAIKDIIAWLHEHGFE</sequence>
<feature type="region of interest" description="Disordered" evidence="1">
    <location>
        <begin position="33"/>
        <end position="52"/>
    </location>
</feature>